<gene>
    <name evidence="2" type="ORF">TDIB3V08_LOCUS12697</name>
</gene>
<accession>A0A7R8VYJ4</accession>
<reference evidence="2" key="1">
    <citation type="submission" date="2020-11" db="EMBL/GenBank/DDBJ databases">
        <authorList>
            <person name="Tran Van P."/>
        </authorList>
    </citation>
    <scope>NUCLEOTIDE SEQUENCE</scope>
</reference>
<evidence type="ECO:0000256" key="1">
    <source>
        <dbReference type="SAM" id="Phobius"/>
    </source>
</evidence>
<dbReference type="EMBL" id="OA583378">
    <property type="protein sequence ID" value="CAD7206548.1"/>
    <property type="molecule type" value="Genomic_DNA"/>
</dbReference>
<keyword evidence="1" id="KW-0812">Transmembrane</keyword>
<sequence length="124" mass="13275">MGSPVYCESKGAHSRTLGRPGLKSSFCSSSQVPKHLAATFKIAFLVVGLIFLVVSGIVLVELELASSLMSPHKGLPVTWQVRPPRLSFVSLGLCADSPRCGCAVESMARLNPDLVCDVYNILDK</sequence>
<evidence type="ECO:0000313" key="2">
    <source>
        <dbReference type="EMBL" id="CAD7206548.1"/>
    </source>
</evidence>
<name>A0A7R8VYJ4_TIMDO</name>
<feature type="transmembrane region" description="Helical" evidence="1">
    <location>
        <begin position="42"/>
        <end position="62"/>
    </location>
</feature>
<dbReference type="AlphaFoldDB" id="A0A7R8VYJ4"/>
<organism evidence="2">
    <name type="scientific">Timema douglasi</name>
    <name type="common">Walking stick</name>
    <dbReference type="NCBI Taxonomy" id="61478"/>
    <lineage>
        <taxon>Eukaryota</taxon>
        <taxon>Metazoa</taxon>
        <taxon>Ecdysozoa</taxon>
        <taxon>Arthropoda</taxon>
        <taxon>Hexapoda</taxon>
        <taxon>Insecta</taxon>
        <taxon>Pterygota</taxon>
        <taxon>Neoptera</taxon>
        <taxon>Polyneoptera</taxon>
        <taxon>Phasmatodea</taxon>
        <taxon>Timematodea</taxon>
        <taxon>Timematoidea</taxon>
        <taxon>Timematidae</taxon>
        <taxon>Timema</taxon>
    </lineage>
</organism>
<proteinExistence type="predicted"/>
<keyword evidence="1" id="KW-1133">Transmembrane helix</keyword>
<protein>
    <submittedName>
        <fullName evidence="2">Uncharacterized protein</fullName>
    </submittedName>
</protein>
<keyword evidence="1" id="KW-0472">Membrane</keyword>